<evidence type="ECO:0000313" key="1">
    <source>
        <dbReference type="EMBL" id="EGR33206.1"/>
    </source>
</evidence>
<accession>G0QNJ9</accession>
<keyword evidence="2" id="KW-1185">Reference proteome</keyword>
<proteinExistence type="predicted"/>
<name>G0QNJ9_ICHMU</name>
<organism evidence="1 2">
    <name type="scientific">Ichthyophthirius multifiliis</name>
    <name type="common">White spot disease agent</name>
    <name type="synonym">Ich</name>
    <dbReference type="NCBI Taxonomy" id="5932"/>
    <lineage>
        <taxon>Eukaryota</taxon>
        <taxon>Sar</taxon>
        <taxon>Alveolata</taxon>
        <taxon>Ciliophora</taxon>
        <taxon>Intramacronucleata</taxon>
        <taxon>Oligohymenophorea</taxon>
        <taxon>Hymenostomatida</taxon>
        <taxon>Ophryoglenina</taxon>
        <taxon>Ichthyophthirius</taxon>
    </lineage>
</organism>
<dbReference type="EMBL" id="GL983496">
    <property type="protein sequence ID" value="EGR33206.1"/>
    <property type="molecule type" value="Genomic_DNA"/>
</dbReference>
<dbReference type="InParanoid" id="G0QNJ9"/>
<dbReference type="GeneID" id="14909381"/>
<reference evidence="1 2" key="1">
    <citation type="submission" date="2011-07" db="EMBL/GenBank/DDBJ databases">
        <authorList>
            <person name="Coyne R."/>
            <person name="Brami D."/>
            <person name="Johnson J."/>
            <person name="Hostetler J."/>
            <person name="Hannick L."/>
            <person name="Clark T."/>
            <person name="Cassidy-Hanley D."/>
            <person name="Inman J."/>
        </authorList>
    </citation>
    <scope>NUCLEOTIDE SEQUENCE [LARGE SCALE GENOMIC DNA]</scope>
    <source>
        <strain evidence="1 2">G5</strain>
    </source>
</reference>
<feature type="non-terminal residue" evidence="1">
    <location>
        <position position="1"/>
    </location>
</feature>
<sequence length="167" mass="21184">QDFFYKKIIIKFFLILNLIIFIKQQIKLQFKQSQFFKINLILSYFHLDYFWHQHHWHNITNYYHQGHLYLRKQNKFFLHRQLLVLDFLKVNLLFFWHPQLLRLVIVLQPILFIFHQEKIQQNQQNQIHYQQHHQSLFQPFMNQKILLKSNYQLYILQKLFHFFQCLH</sequence>
<dbReference type="AlphaFoldDB" id="G0QNJ9"/>
<dbReference type="RefSeq" id="XP_004037192.1">
    <property type="nucleotide sequence ID" value="XM_004037144.1"/>
</dbReference>
<gene>
    <name evidence="1" type="ORF">IMG5_059370</name>
</gene>
<evidence type="ECO:0000313" key="2">
    <source>
        <dbReference type="Proteomes" id="UP000008983"/>
    </source>
</evidence>
<dbReference type="Proteomes" id="UP000008983">
    <property type="component" value="Unassembled WGS sequence"/>
</dbReference>
<protein>
    <submittedName>
        <fullName evidence="1">Uncharacterized protein</fullName>
    </submittedName>
</protein>